<keyword evidence="3" id="KW-0274">FAD</keyword>
<evidence type="ECO:0000313" key="6">
    <source>
        <dbReference type="EMBL" id="KAK6359716.1"/>
    </source>
</evidence>
<protein>
    <recommendedName>
        <fullName evidence="5">FAD-binding PCMH-type domain-containing protein</fullName>
    </recommendedName>
</protein>
<dbReference type="PROSITE" id="PS51387">
    <property type="entry name" value="FAD_PCMH"/>
    <property type="match status" value="1"/>
</dbReference>
<keyword evidence="2" id="KW-0285">Flavoprotein</keyword>
<dbReference type="InterPro" id="IPR050416">
    <property type="entry name" value="FAD-linked_Oxidoreductase"/>
</dbReference>
<dbReference type="Proteomes" id="UP001375240">
    <property type="component" value="Unassembled WGS sequence"/>
</dbReference>
<dbReference type="Pfam" id="PF08031">
    <property type="entry name" value="BBE"/>
    <property type="match status" value="1"/>
</dbReference>
<evidence type="ECO:0000256" key="4">
    <source>
        <dbReference type="ARBA" id="ARBA00023002"/>
    </source>
</evidence>
<sequence length="504" mass="54602">MSKHSGLYVVHVGSGLTLQSRAWHFTNPTTCCSLLDGKFTPESKVFSPQSPEYGPLAVYWTPAARLNPTCIFTPANAADVSRAVKLFGRKNCQFAIRSGGHSYNPGWAGIANGILISLSNLNEVTYNPQTGLAIAGTGNRWGDVYAALAPYNITAIGGRNSDIGLGGYLTGGGISYYANKVGWAADNIKSVEIVLANGQIINADRYHHSELFRSIKGGSSNFGIATKFVLETVDASGPFNGIGLRYPFASTDALLAAAYSYCTGGSDADPKSHIIFSSTINGTQPLVNVLLMAYDGVFNAANPPTVLKPFFDGTIPNPSFSFLTANGTSREAAYILNLSQKPGTRYTMGTLSIHVDYELLRTLRSIWIEETTPDLQTASGFAAEFAFQPVGRKWLAASAAKGGNSMGIKAPLAVLWMQPRWNSASDDAAMVAYTLRVIQRFEQAAKDAGKLAKFRYLNYGNRYQDIISHYGRQDVRRLQRVKAHYDPNNVFHRLVPGGFKIPGF</sequence>
<evidence type="ECO:0000256" key="2">
    <source>
        <dbReference type="ARBA" id="ARBA00022630"/>
    </source>
</evidence>
<name>A0AAV9VCK6_9PEZI</name>
<evidence type="ECO:0000256" key="1">
    <source>
        <dbReference type="ARBA" id="ARBA00005466"/>
    </source>
</evidence>
<dbReference type="EMBL" id="JAVHNQ010000001">
    <property type="protein sequence ID" value="KAK6359716.1"/>
    <property type="molecule type" value="Genomic_DNA"/>
</dbReference>
<dbReference type="PANTHER" id="PTHR42973:SF54">
    <property type="entry name" value="FAD-BINDING PCMH-TYPE DOMAIN-CONTAINING PROTEIN"/>
    <property type="match status" value="1"/>
</dbReference>
<dbReference type="Gene3D" id="3.30.465.10">
    <property type="match status" value="1"/>
</dbReference>
<keyword evidence="7" id="KW-1185">Reference proteome</keyword>
<proteinExistence type="inferred from homology"/>
<dbReference type="GO" id="GO:0016491">
    <property type="term" value="F:oxidoreductase activity"/>
    <property type="evidence" value="ECO:0007669"/>
    <property type="project" value="UniProtKB-KW"/>
</dbReference>
<dbReference type="InterPro" id="IPR012951">
    <property type="entry name" value="BBE"/>
</dbReference>
<organism evidence="6 7">
    <name type="scientific">Orbilia brochopaga</name>
    <dbReference type="NCBI Taxonomy" id="3140254"/>
    <lineage>
        <taxon>Eukaryota</taxon>
        <taxon>Fungi</taxon>
        <taxon>Dikarya</taxon>
        <taxon>Ascomycota</taxon>
        <taxon>Pezizomycotina</taxon>
        <taxon>Orbiliomycetes</taxon>
        <taxon>Orbiliales</taxon>
        <taxon>Orbiliaceae</taxon>
        <taxon>Orbilia</taxon>
    </lineage>
</organism>
<dbReference type="InterPro" id="IPR016164">
    <property type="entry name" value="FAD-linked_Oxase-like_C"/>
</dbReference>
<reference evidence="6 7" key="1">
    <citation type="submission" date="2019-10" db="EMBL/GenBank/DDBJ databases">
        <authorList>
            <person name="Palmer J.M."/>
        </authorList>
    </citation>
    <scope>NUCLEOTIDE SEQUENCE [LARGE SCALE GENOMIC DNA]</scope>
    <source>
        <strain evidence="6 7">TWF696</strain>
    </source>
</reference>
<keyword evidence="4" id="KW-0560">Oxidoreductase</keyword>
<dbReference type="InterPro" id="IPR036318">
    <property type="entry name" value="FAD-bd_PCMH-like_sf"/>
</dbReference>
<dbReference type="SUPFAM" id="SSF55103">
    <property type="entry name" value="FAD-linked oxidases, C-terminal domain"/>
    <property type="match status" value="1"/>
</dbReference>
<dbReference type="AlphaFoldDB" id="A0AAV9VCK6"/>
<gene>
    <name evidence="6" type="ORF">TWF696_000858</name>
</gene>
<feature type="domain" description="FAD-binding PCMH-type" evidence="5">
    <location>
        <begin position="64"/>
        <end position="235"/>
    </location>
</feature>
<dbReference type="Pfam" id="PF01565">
    <property type="entry name" value="FAD_binding_4"/>
    <property type="match status" value="1"/>
</dbReference>
<evidence type="ECO:0000259" key="5">
    <source>
        <dbReference type="PROSITE" id="PS51387"/>
    </source>
</evidence>
<evidence type="ECO:0000256" key="3">
    <source>
        <dbReference type="ARBA" id="ARBA00022827"/>
    </source>
</evidence>
<dbReference type="InterPro" id="IPR016166">
    <property type="entry name" value="FAD-bd_PCMH"/>
</dbReference>
<dbReference type="GO" id="GO:0071949">
    <property type="term" value="F:FAD binding"/>
    <property type="evidence" value="ECO:0007669"/>
    <property type="project" value="InterPro"/>
</dbReference>
<dbReference type="InterPro" id="IPR006094">
    <property type="entry name" value="Oxid_FAD_bind_N"/>
</dbReference>
<dbReference type="InterPro" id="IPR016169">
    <property type="entry name" value="FAD-bd_PCMH_sub2"/>
</dbReference>
<accession>A0AAV9VCK6</accession>
<dbReference type="SUPFAM" id="SSF56176">
    <property type="entry name" value="FAD-binding/transporter-associated domain-like"/>
    <property type="match status" value="1"/>
</dbReference>
<comment type="caution">
    <text evidence="6">The sequence shown here is derived from an EMBL/GenBank/DDBJ whole genome shotgun (WGS) entry which is preliminary data.</text>
</comment>
<dbReference type="PANTHER" id="PTHR42973">
    <property type="entry name" value="BINDING OXIDOREDUCTASE, PUTATIVE (AFU_ORTHOLOGUE AFUA_1G17690)-RELATED"/>
    <property type="match status" value="1"/>
</dbReference>
<evidence type="ECO:0000313" key="7">
    <source>
        <dbReference type="Proteomes" id="UP001375240"/>
    </source>
</evidence>
<comment type="similarity">
    <text evidence="1">Belongs to the oxygen-dependent FAD-linked oxidoreductase family.</text>
</comment>